<dbReference type="RefSeq" id="WP_011388292.1">
    <property type="nucleotide sequence ID" value="NC_007643.1"/>
</dbReference>
<dbReference type="InterPro" id="IPR025517">
    <property type="entry name" value="DUF4405"/>
</dbReference>
<dbReference type="EnsemblBacteria" id="ABC21338">
    <property type="protein sequence ID" value="ABC21338"/>
    <property type="gene ID" value="Rru_A0534"/>
</dbReference>
<keyword evidence="1" id="KW-0472">Membrane</keyword>
<keyword evidence="1" id="KW-1133">Transmembrane helix</keyword>
<keyword evidence="4" id="KW-1185">Reference proteome</keyword>
<proteinExistence type="predicted"/>
<dbReference type="Proteomes" id="UP000001929">
    <property type="component" value="Chromosome"/>
</dbReference>
<dbReference type="STRING" id="269796.Rru_A0534"/>
<evidence type="ECO:0000313" key="3">
    <source>
        <dbReference type="EMBL" id="ABC21338.1"/>
    </source>
</evidence>
<protein>
    <recommendedName>
        <fullName evidence="2">Flavinylation-associated cytochrome domain-containing protein</fullName>
    </recommendedName>
</protein>
<dbReference type="HOGENOM" id="CLU_125927_0_0_5"/>
<name>Q2RX07_RHORT</name>
<dbReference type="PATRIC" id="fig|269796.9.peg.589"/>
<accession>Q2RX07</accession>
<dbReference type="AlphaFoldDB" id="Q2RX07"/>
<sequence>MTLRDLPRLVRRDLLTPVTAILFLVIAISGIMLFWHQGEHLVKDAHEWLGMGFIGVACWHLWTHRKSVAAALKRPLPRWGFAGATALAVVVVMATASTDGKQGSPKALIGSLMAAPLPVVAQVVGADPQVLVNALEARGWRLPSSQATALEIASLSGGSPMAVLAVAQGLVQPTP</sequence>
<organism evidence="3 4">
    <name type="scientific">Rhodospirillum rubrum (strain ATCC 11170 / ATH 1.1.1 / DSM 467 / LMG 4362 / NCIMB 8255 / S1)</name>
    <dbReference type="NCBI Taxonomy" id="269796"/>
    <lineage>
        <taxon>Bacteria</taxon>
        <taxon>Pseudomonadati</taxon>
        <taxon>Pseudomonadota</taxon>
        <taxon>Alphaproteobacteria</taxon>
        <taxon>Rhodospirillales</taxon>
        <taxon>Rhodospirillaceae</taxon>
        <taxon>Rhodospirillum</taxon>
    </lineage>
</organism>
<feature type="transmembrane region" description="Helical" evidence="1">
    <location>
        <begin position="76"/>
        <end position="96"/>
    </location>
</feature>
<dbReference type="Pfam" id="PF14358">
    <property type="entry name" value="DUF4405"/>
    <property type="match status" value="1"/>
</dbReference>
<evidence type="ECO:0000259" key="2">
    <source>
        <dbReference type="Pfam" id="PF14358"/>
    </source>
</evidence>
<feature type="transmembrane region" description="Helical" evidence="1">
    <location>
        <begin position="48"/>
        <end position="64"/>
    </location>
</feature>
<feature type="transmembrane region" description="Helical" evidence="1">
    <location>
        <begin position="14"/>
        <end position="36"/>
    </location>
</feature>
<keyword evidence="1" id="KW-0812">Transmembrane</keyword>
<gene>
    <name evidence="3" type="ordered locus">Rru_A0534</name>
</gene>
<feature type="domain" description="Flavinylation-associated cytochrome" evidence="2">
    <location>
        <begin position="15"/>
        <end position="64"/>
    </location>
</feature>
<evidence type="ECO:0000256" key="1">
    <source>
        <dbReference type="SAM" id="Phobius"/>
    </source>
</evidence>
<evidence type="ECO:0000313" key="4">
    <source>
        <dbReference type="Proteomes" id="UP000001929"/>
    </source>
</evidence>
<dbReference type="EMBL" id="CP000230">
    <property type="protein sequence ID" value="ABC21338.1"/>
    <property type="molecule type" value="Genomic_DNA"/>
</dbReference>
<dbReference type="KEGG" id="rru:Rru_A0534"/>
<reference evidence="3 4" key="1">
    <citation type="journal article" date="2011" name="Stand. Genomic Sci.">
        <title>Complete genome sequence of Rhodospirillum rubrum type strain (S1).</title>
        <authorList>
            <person name="Munk A.C."/>
            <person name="Copeland A."/>
            <person name="Lucas S."/>
            <person name="Lapidus A."/>
            <person name="Del Rio T.G."/>
            <person name="Barry K."/>
            <person name="Detter J.C."/>
            <person name="Hammon N."/>
            <person name="Israni S."/>
            <person name="Pitluck S."/>
            <person name="Brettin T."/>
            <person name="Bruce D."/>
            <person name="Han C."/>
            <person name="Tapia R."/>
            <person name="Gilna P."/>
            <person name="Schmutz J."/>
            <person name="Larimer F."/>
            <person name="Land M."/>
            <person name="Kyrpides N.C."/>
            <person name="Mavromatis K."/>
            <person name="Richardson P."/>
            <person name="Rohde M."/>
            <person name="Goker M."/>
            <person name="Klenk H.P."/>
            <person name="Zhang Y."/>
            <person name="Roberts G.P."/>
            <person name="Reslewic S."/>
            <person name="Schwartz D.C."/>
        </authorList>
    </citation>
    <scope>NUCLEOTIDE SEQUENCE [LARGE SCALE GENOMIC DNA]</scope>
    <source>
        <strain evidence="4">ATCC 11170 / ATH 1.1.1 / DSM 467 / LMG 4362 / NCIMB 8255 / S1</strain>
    </source>
</reference>